<keyword evidence="1" id="KW-0472">Membrane</keyword>
<dbReference type="Proteomes" id="UP000614261">
    <property type="component" value="Unassembled WGS sequence"/>
</dbReference>
<evidence type="ECO:0000313" key="3">
    <source>
        <dbReference type="Proteomes" id="UP000614261"/>
    </source>
</evidence>
<sequence>MTSIFGMALLPLWIMGIPVIGALISLAMSAPRGNTMPYLRHADGTPATNGNQAVSANHVNTVTPGLANTPASTAPATSYPRS</sequence>
<proteinExistence type="predicted"/>
<accession>A0ABQ1JQQ6</accession>
<reference evidence="3" key="1">
    <citation type="journal article" date="2019" name="Int. J. Syst. Evol. Microbiol.">
        <title>The Global Catalogue of Microorganisms (GCM) 10K type strain sequencing project: providing services to taxonomists for standard genome sequencing and annotation.</title>
        <authorList>
            <consortium name="The Broad Institute Genomics Platform"/>
            <consortium name="The Broad Institute Genome Sequencing Center for Infectious Disease"/>
            <person name="Wu L."/>
            <person name="Ma J."/>
        </authorList>
    </citation>
    <scope>NUCLEOTIDE SEQUENCE [LARGE SCALE GENOMIC DNA]</scope>
    <source>
        <strain evidence="3">CGMCC 1.12851</strain>
    </source>
</reference>
<keyword evidence="1" id="KW-1133">Transmembrane helix</keyword>
<evidence type="ECO:0000256" key="1">
    <source>
        <dbReference type="SAM" id="Phobius"/>
    </source>
</evidence>
<protein>
    <submittedName>
        <fullName evidence="2">Uncharacterized protein</fullName>
    </submittedName>
</protein>
<comment type="caution">
    <text evidence="2">The sequence shown here is derived from an EMBL/GenBank/DDBJ whole genome shotgun (WGS) entry which is preliminary data.</text>
</comment>
<keyword evidence="3" id="KW-1185">Reference proteome</keyword>
<organism evidence="2 3">
    <name type="scientific">Blastomonas aquatica</name>
    <dbReference type="NCBI Taxonomy" id="1510276"/>
    <lineage>
        <taxon>Bacteria</taxon>
        <taxon>Pseudomonadati</taxon>
        <taxon>Pseudomonadota</taxon>
        <taxon>Alphaproteobacteria</taxon>
        <taxon>Sphingomonadales</taxon>
        <taxon>Sphingomonadaceae</taxon>
        <taxon>Blastomonas</taxon>
    </lineage>
</organism>
<feature type="transmembrane region" description="Helical" evidence="1">
    <location>
        <begin position="12"/>
        <end position="30"/>
    </location>
</feature>
<evidence type="ECO:0000313" key="2">
    <source>
        <dbReference type="EMBL" id="GGB72286.1"/>
    </source>
</evidence>
<dbReference type="EMBL" id="BMGD01000005">
    <property type="protein sequence ID" value="GGB72286.1"/>
    <property type="molecule type" value="Genomic_DNA"/>
</dbReference>
<keyword evidence="1" id="KW-0812">Transmembrane</keyword>
<gene>
    <name evidence="2" type="ORF">GCM10010833_29370</name>
</gene>
<name>A0ABQ1JQQ6_9SPHN</name>